<dbReference type="PANTHER" id="PTHR22883:SF301">
    <property type="entry name" value="PALMITOYLTRANSFERASE ZDHHC12"/>
    <property type="match status" value="1"/>
</dbReference>
<gene>
    <name evidence="12" type="ORF">BaRGS_00039536</name>
</gene>
<evidence type="ECO:0000256" key="1">
    <source>
        <dbReference type="ARBA" id="ARBA00004127"/>
    </source>
</evidence>
<dbReference type="InterPro" id="IPR001594">
    <property type="entry name" value="Palmitoyltrfase_DHHC"/>
</dbReference>
<evidence type="ECO:0000256" key="10">
    <source>
        <dbReference type="RuleBase" id="RU079119"/>
    </source>
</evidence>
<dbReference type="GO" id="GO:0019706">
    <property type="term" value="F:protein-cysteine S-palmitoyltransferase activity"/>
    <property type="evidence" value="ECO:0007669"/>
    <property type="project" value="UniProtKB-EC"/>
</dbReference>
<keyword evidence="7" id="KW-0564">Palmitate</keyword>
<proteinExistence type="inferred from homology"/>
<evidence type="ECO:0000256" key="3">
    <source>
        <dbReference type="ARBA" id="ARBA00022679"/>
    </source>
</evidence>
<feature type="transmembrane region" description="Helical" evidence="10">
    <location>
        <begin position="51"/>
        <end position="76"/>
    </location>
</feature>
<evidence type="ECO:0000313" key="13">
    <source>
        <dbReference type="Proteomes" id="UP001519460"/>
    </source>
</evidence>
<keyword evidence="13" id="KW-1185">Reference proteome</keyword>
<dbReference type="Proteomes" id="UP001519460">
    <property type="component" value="Unassembled WGS sequence"/>
</dbReference>
<comment type="domain">
    <text evidence="10">The DHHC domain is required for palmitoyltransferase activity.</text>
</comment>
<dbReference type="InterPro" id="IPR039859">
    <property type="entry name" value="PFA4/ZDH16/20/ERF2-like"/>
</dbReference>
<protein>
    <recommendedName>
        <fullName evidence="10">Palmitoyltransferase</fullName>
        <ecNumber evidence="10">2.3.1.225</ecNumber>
    </recommendedName>
</protein>
<keyword evidence="4 10" id="KW-0812">Transmembrane</keyword>
<sequence>MACERCVCKAKYFVRLAHTFLSVGVPVSLLFKNTLLTRSLLLGENLVFGVMYVLLLVFSLSMYFMACCTDPGFLHVKMKQPMRTKHCEDCGKCVRKYDHHCPWLEACIGERNHKFFWLFLLSTAALIPWTFYISWNGIVYNPLWGTWLRSNILLLIDILILVIGGFVVIGLLGFHTFLMLRGLTTWEAASRERITYLKYLDEDYNPFNEGLCKNMFYFLCSCRSRKWEGVYATHAHMDSSVA</sequence>
<accession>A0ABD0J372</accession>
<feature type="domain" description="Palmitoyltransferase DHHC" evidence="11">
    <location>
        <begin position="77"/>
        <end position="190"/>
    </location>
</feature>
<evidence type="ECO:0000256" key="4">
    <source>
        <dbReference type="ARBA" id="ARBA00022692"/>
    </source>
</evidence>
<keyword evidence="9 10" id="KW-0012">Acyltransferase</keyword>
<dbReference type="PROSITE" id="PS50216">
    <property type="entry name" value="DHHC"/>
    <property type="match status" value="1"/>
</dbReference>
<dbReference type="AlphaFoldDB" id="A0ABD0J372"/>
<dbReference type="PANTHER" id="PTHR22883">
    <property type="entry name" value="ZINC FINGER DHHC DOMAIN CONTAINING PROTEIN"/>
    <property type="match status" value="1"/>
</dbReference>
<evidence type="ECO:0000256" key="8">
    <source>
        <dbReference type="ARBA" id="ARBA00023288"/>
    </source>
</evidence>
<evidence type="ECO:0000256" key="5">
    <source>
        <dbReference type="ARBA" id="ARBA00022989"/>
    </source>
</evidence>
<comment type="catalytic activity">
    <reaction evidence="10">
        <text>L-cysteinyl-[protein] + hexadecanoyl-CoA = S-hexadecanoyl-L-cysteinyl-[protein] + CoA</text>
        <dbReference type="Rhea" id="RHEA:36683"/>
        <dbReference type="Rhea" id="RHEA-COMP:10131"/>
        <dbReference type="Rhea" id="RHEA-COMP:11032"/>
        <dbReference type="ChEBI" id="CHEBI:29950"/>
        <dbReference type="ChEBI" id="CHEBI:57287"/>
        <dbReference type="ChEBI" id="CHEBI:57379"/>
        <dbReference type="ChEBI" id="CHEBI:74151"/>
        <dbReference type="EC" id="2.3.1.225"/>
    </reaction>
</comment>
<feature type="transmembrane region" description="Helical" evidence="10">
    <location>
        <begin position="152"/>
        <end position="174"/>
    </location>
</feature>
<comment type="subcellular location">
    <subcellularLocation>
        <location evidence="1">Endomembrane system</location>
        <topology evidence="1">Multi-pass membrane protein</topology>
    </subcellularLocation>
</comment>
<evidence type="ECO:0000256" key="6">
    <source>
        <dbReference type="ARBA" id="ARBA00023136"/>
    </source>
</evidence>
<evidence type="ECO:0000256" key="9">
    <source>
        <dbReference type="ARBA" id="ARBA00023315"/>
    </source>
</evidence>
<dbReference type="GO" id="GO:0012505">
    <property type="term" value="C:endomembrane system"/>
    <property type="evidence" value="ECO:0007669"/>
    <property type="project" value="UniProtKB-SubCell"/>
</dbReference>
<comment type="caution">
    <text evidence="12">The sequence shown here is derived from an EMBL/GenBank/DDBJ whole genome shotgun (WGS) entry which is preliminary data.</text>
</comment>
<feature type="transmembrane region" description="Helical" evidence="10">
    <location>
        <begin position="115"/>
        <end position="132"/>
    </location>
</feature>
<feature type="transmembrane region" description="Helical" evidence="10">
    <location>
        <begin position="12"/>
        <end position="31"/>
    </location>
</feature>
<name>A0ABD0J372_9CAEN</name>
<reference evidence="12 13" key="1">
    <citation type="journal article" date="2023" name="Sci. Data">
        <title>Genome assembly of the Korean intertidal mud-creeper Batillaria attramentaria.</title>
        <authorList>
            <person name="Patra A.K."/>
            <person name="Ho P.T."/>
            <person name="Jun S."/>
            <person name="Lee S.J."/>
            <person name="Kim Y."/>
            <person name="Won Y.J."/>
        </authorList>
    </citation>
    <scope>NUCLEOTIDE SEQUENCE [LARGE SCALE GENOMIC DNA]</scope>
    <source>
        <strain evidence="12">Wonlab-2016</strain>
    </source>
</reference>
<keyword evidence="3 10" id="KW-0808">Transferase</keyword>
<evidence type="ECO:0000313" key="12">
    <source>
        <dbReference type="EMBL" id="KAK7455065.1"/>
    </source>
</evidence>
<dbReference type="Pfam" id="PF01529">
    <property type="entry name" value="DHHC"/>
    <property type="match status" value="1"/>
</dbReference>
<evidence type="ECO:0000256" key="7">
    <source>
        <dbReference type="ARBA" id="ARBA00023139"/>
    </source>
</evidence>
<keyword evidence="5 10" id="KW-1133">Transmembrane helix</keyword>
<dbReference type="EC" id="2.3.1.225" evidence="10"/>
<keyword evidence="6 10" id="KW-0472">Membrane</keyword>
<organism evidence="12 13">
    <name type="scientific">Batillaria attramentaria</name>
    <dbReference type="NCBI Taxonomy" id="370345"/>
    <lineage>
        <taxon>Eukaryota</taxon>
        <taxon>Metazoa</taxon>
        <taxon>Spiralia</taxon>
        <taxon>Lophotrochozoa</taxon>
        <taxon>Mollusca</taxon>
        <taxon>Gastropoda</taxon>
        <taxon>Caenogastropoda</taxon>
        <taxon>Sorbeoconcha</taxon>
        <taxon>Cerithioidea</taxon>
        <taxon>Batillariidae</taxon>
        <taxon>Batillaria</taxon>
    </lineage>
</organism>
<keyword evidence="8" id="KW-0449">Lipoprotein</keyword>
<comment type="similarity">
    <text evidence="2 10">Belongs to the DHHC palmitoyltransferase family.</text>
</comment>
<evidence type="ECO:0000256" key="2">
    <source>
        <dbReference type="ARBA" id="ARBA00008574"/>
    </source>
</evidence>
<evidence type="ECO:0000259" key="11">
    <source>
        <dbReference type="Pfam" id="PF01529"/>
    </source>
</evidence>
<dbReference type="EMBL" id="JACVVK020000697">
    <property type="protein sequence ID" value="KAK7455065.1"/>
    <property type="molecule type" value="Genomic_DNA"/>
</dbReference>